<dbReference type="InterPro" id="IPR022697">
    <property type="entry name" value="HDH_short"/>
</dbReference>
<comment type="similarity">
    <text evidence="3 15">Belongs to the homoserine dehydrogenase family.</text>
</comment>
<name>A0A9D1I1X2_9FIRM</name>
<keyword evidence="8 14" id="KW-0560">Oxidoreductase</keyword>
<dbReference type="PANTHER" id="PTHR43331">
    <property type="entry name" value="HOMOSERINE DEHYDROGENASE"/>
    <property type="match status" value="1"/>
</dbReference>
<dbReference type="InterPro" id="IPR019811">
    <property type="entry name" value="HDH_CS"/>
</dbReference>
<accession>A0A9D1I1X2</accession>
<organism evidence="18 19">
    <name type="scientific">Candidatus Allocopromorpha excrementigallinarum</name>
    <dbReference type="NCBI Taxonomy" id="2840742"/>
    <lineage>
        <taxon>Bacteria</taxon>
        <taxon>Bacillati</taxon>
        <taxon>Bacillota</taxon>
        <taxon>Clostridia</taxon>
        <taxon>Eubacteriales</taxon>
        <taxon>Eubacteriaceae</taxon>
        <taxon>Eubacteriaceae incertae sedis</taxon>
        <taxon>Candidatus Allocopromorpha</taxon>
    </lineage>
</organism>
<feature type="domain" description="Aspartate/homoserine dehydrogenase NAD-binding" evidence="17">
    <location>
        <begin position="10"/>
        <end position="129"/>
    </location>
</feature>
<reference evidence="18" key="2">
    <citation type="journal article" date="2021" name="PeerJ">
        <title>Extensive microbial diversity within the chicken gut microbiome revealed by metagenomics and culture.</title>
        <authorList>
            <person name="Gilroy R."/>
            <person name="Ravi A."/>
            <person name="Getino M."/>
            <person name="Pursley I."/>
            <person name="Horton D.L."/>
            <person name="Alikhan N.F."/>
            <person name="Baker D."/>
            <person name="Gharbi K."/>
            <person name="Hall N."/>
            <person name="Watson M."/>
            <person name="Adriaenssens E.M."/>
            <person name="Foster-Nyarko E."/>
            <person name="Jarju S."/>
            <person name="Secka A."/>
            <person name="Antonio M."/>
            <person name="Oren A."/>
            <person name="Chaudhuri R.R."/>
            <person name="La Ragione R."/>
            <person name="Hildebrand F."/>
            <person name="Pallen M.J."/>
        </authorList>
    </citation>
    <scope>NUCLEOTIDE SEQUENCE</scope>
    <source>
        <strain evidence="18">ChiHcec3-6078</strain>
    </source>
</reference>
<dbReference type="GO" id="GO:0009086">
    <property type="term" value="P:methionine biosynthetic process"/>
    <property type="evidence" value="ECO:0007669"/>
    <property type="project" value="UniProtKB-KW"/>
</dbReference>
<dbReference type="InterPro" id="IPR005106">
    <property type="entry name" value="Asp/hSer_DH_NAD-bd"/>
</dbReference>
<evidence type="ECO:0000256" key="5">
    <source>
        <dbReference type="ARBA" id="ARBA00013376"/>
    </source>
</evidence>
<feature type="binding site" evidence="13">
    <location>
        <begin position="10"/>
        <end position="15"/>
    </location>
    <ligand>
        <name>NADP(+)</name>
        <dbReference type="ChEBI" id="CHEBI:58349"/>
    </ligand>
</feature>
<dbReference type="GO" id="GO:0009088">
    <property type="term" value="P:threonine biosynthetic process"/>
    <property type="evidence" value="ECO:0007669"/>
    <property type="project" value="UniProtKB-KW"/>
</dbReference>
<evidence type="ECO:0000256" key="9">
    <source>
        <dbReference type="ARBA" id="ARBA00023053"/>
    </source>
</evidence>
<comment type="caution">
    <text evidence="18">The sequence shown here is derived from an EMBL/GenBank/DDBJ whole genome shotgun (WGS) entry which is preliminary data.</text>
</comment>
<feature type="active site" description="Proton donor" evidence="12">
    <location>
        <position position="205"/>
    </location>
</feature>
<dbReference type="InterPro" id="IPR001342">
    <property type="entry name" value="HDH_cat"/>
</dbReference>
<evidence type="ECO:0000259" key="16">
    <source>
        <dbReference type="Pfam" id="PF00742"/>
    </source>
</evidence>
<evidence type="ECO:0000256" key="14">
    <source>
        <dbReference type="RuleBase" id="RU000579"/>
    </source>
</evidence>
<evidence type="ECO:0000256" key="13">
    <source>
        <dbReference type="PIRSR" id="PIRSR036497-2"/>
    </source>
</evidence>
<keyword evidence="13 14" id="KW-0521">NADP</keyword>
<dbReference type="AlphaFoldDB" id="A0A9D1I1X2"/>
<evidence type="ECO:0000256" key="6">
    <source>
        <dbReference type="ARBA" id="ARBA00022605"/>
    </source>
</evidence>
<comment type="catalytic activity">
    <reaction evidence="11">
        <text>L-homoserine + NADP(+) = L-aspartate 4-semialdehyde + NADPH + H(+)</text>
        <dbReference type="Rhea" id="RHEA:15761"/>
        <dbReference type="ChEBI" id="CHEBI:15378"/>
        <dbReference type="ChEBI" id="CHEBI:57476"/>
        <dbReference type="ChEBI" id="CHEBI:57783"/>
        <dbReference type="ChEBI" id="CHEBI:58349"/>
        <dbReference type="ChEBI" id="CHEBI:537519"/>
        <dbReference type="EC" id="1.1.1.3"/>
    </reaction>
    <physiologicalReaction direction="right-to-left" evidence="11">
        <dbReference type="Rhea" id="RHEA:15763"/>
    </physiologicalReaction>
</comment>
<reference evidence="18" key="1">
    <citation type="submission" date="2020-10" db="EMBL/GenBank/DDBJ databases">
        <authorList>
            <person name="Gilroy R."/>
        </authorList>
    </citation>
    <scope>NUCLEOTIDE SEQUENCE</scope>
    <source>
        <strain evidence="18">ChiHcec3-6078</strain>
    </source>
</reference>
<dbReference type="EC" id="1.1.1.3" evidence="4 14"/>
<dbReference type="EMBL" id="DVMP01000054">
    <property type="protein sequence ID" value="HIU25395.1"/>
    <property type="molecule type" value="Genomic_DNA"/>
</dbReference>
<evidence type="ECO:0000256" key="10">
    <source>
        <dbReference type="ARBA" id="ARBA00023167"/>
    </source>
</evidence>
<sequence>MKTVKIGLLGLGNIGTGTYKTLELNRDEIESTLKAKVDIVRILERDVDRDRGIHVPPEKFTSDPDSIFTDPDIDIVIELLGGIEPATSFMLSAMENGKHVVTANKAAVAANYPRIMETAEKNGVMFKYEASVGGGIPILTSIDGPLRANKFHEVLGILNGTTNYIMTMMTKEGLDYNTALKEAQAKGFAEADPTADVEGIDAANKLSILMALMFDQYVHPEDIPTTGISAITKEDIESARADSCVIKLIAKASKNDDGSLNYEVRPMRLKESHPLASINMEFNAVFVEGNAVGELMFYGKGAGPLPTGSAVMGDVMEIVRRVL</sequence>
<dbReference type="InterPro" id="IPR036291">
    <property type="entry name" value="NAD(P)-bd_dom_sf"/>
</dbReference>
<evidence type="ECO:0000313" key="19">
    <source>
        <dbReference type="Proteomes" id="UP000824090"/>
    </source>
</evidence>
<feature type="binding site" evidence="13">
    <location>
        <position position="105"/>
    </location>
    <ligand>
        <name>NADPH</name>
        <dbReference type="ChEBI" id="CHEBI:57783"/>
    </ligand>
</feature>
<evidence type="ECO:0000256" key="2">
    <source>
        <dbReference type="ARBA" id="ARBA00005062"/>
    </source>
</evidence>
<evidence type="ECO:0000256" key="7">
    <source>
        <dbReference type="ARBA" id="ARBA00022697"/>
    </source>
</evidence>
<evidence type="ECO:0000256" key="11">
    <source>
        <dbReference type="ARBA" id="ARBA00048841"/>
    </source>
</evidence>
<evidence type="ECO:0000256" key="1">
    <source>
        <dbReference type="ARBA" id="ARBA00005056"/>
    </source>
</evidence>
<proteinExistence type="inferred from homology"/>
<evidence type="ECO:0000256" key="12">
    <source>
        <dbReference type="PIRSR" id="PIRSR036497-1"/>
    </source>
</evidence>
<evidence type="ECO:0000256" key="15">
    <source>
        <dbReference type="RuleBase" id="RU004171"/>
    </source>
</evidence>
<evidence type="ECO:0000256" key="4">
    <source>
        <dbReference type="ARBA" id="ARBA00013213"/>
    </source>
</evidence>
<keyword evidence="6 14" id="KW-0028">Amino-acid biosynthesis</keyword>
<dbReference type="PROSITE" id="PS01042">
    <property type="entry name" value="HOMOSER_DHGENASE"/>
    <property type="match status" value="1"/>
</dbReference>
<evidence type="ECO:0000256" key="3">
    <source>
        <dbReference type="ARBA" id="ARBA00006753"/>
    </source>
</evidence>
<keyword evidence="7 14" id="KW-0791">Threonine biosynthesis</keyword>
<evidence type="ECO:0000313" key="18">
    <source>
        <dbReference type="EMBL" id="HIU25395.1"/>
    </source>
</evidence>
<dbReference type="GO" id="GO:0050661">
    <property type="term" value="F:NADP binding"/>
    <property type="evidence" value="ECO:0007669"/>
    <property type="project" value="InterPro"/>
</dbReference>
<gene>
    <name evidence="18" type="ORF">IAC50_02700</name>
</gene>
<dbReference type="SUPFAM" id="SSF55347">
    <property type="entry name" value="Glyceraldehyde-3-phosphate dehydrogenase-like, C-terminal domain"/>
    <property type="match status" value="1"/>
</dbReference>
<dbReference type="Gene3D" id="3.30.360.10">
    <property type="entry name" value="Dihydrodipicolinate Reductase, domain 2"/>
    <property type="match status" value="1"/>
</dbReference>
<dbReference type="Pfam" id="PF00742">
    <property type="entry name" value="Homoserine_dh"/>
    <property type="match status" value="1"/>
</dbReference>
<dbReference type="PANTHER" id="PTHR43331:SF1">
    <property type="entry name" value="HOMOSERINE DEHYDROGENASE"/>
    <property type="match status" value="1"/>
</dbReference>
<comment type="pathway">
    <text evidence="1 14">Amino-acid biosynthesis; L-threonine biosynthesis; L-threonine from L-aspartate: step 3/5.</text>
</comment>
<evidence type="ECO:0000259" key="17">
    <source>
        <dbReference type="Pfam" id="PF03447"/>
    </source>
</evidence>
<dbReference type="Pfam" id="PF03447">
    <property type="entry name" value="NAD_binding_3"/>
    <property type="match status" value="1"/>
</dbReference>
<dbReference type="NCBIfam" id="NF004976">
    <property type="entry name" value="PRK06349.1"/>
    <property type="match status" value="1"/>
</dbReference>
<dbReference type="GO" id="GO:0004412">
    <property type="term" value="F:homoserine dehydrogenase activity"/>
    <property type="evidence" value="ECO:0007669"/>
    <property type="project" value="UniProtKB-EC"/>
</dbReference>
<evidence type="ECO:0000256" key="8">
    <source>
        <dbReference type="ARBA" id="ARBA00023002"/>
    </source>
</evidence>
<comment type="pathway">
    <text evidence="2 14">Amino-acid biosynthesis; L-methionine biosynthesis via de novo pathway; L-homoserine from L-aspartate: step 3/3.</text>
</comment>
<dbReference type="SUPFAM" id="SSF51735">
    <property type="entry name" value="NAD(P)-binding Rossmann-fold domains"/>
    <property type="match status" value="1"/>
</dbReference>
<keyword evidence="10 14" id="KW-0486">Methionine biosynthesis</keyword>
<protein>
    <recommendedName>
        <fullName evidence="5 14">Homoserine dehydrogenase</fullName>
        <ecNumber evidence="4 14">1.1.1.3</ecNumber>
    </recommendedName>
</protein>
<keyword evidence="9" id="KW-0915">Sodium</keyword>
<feature type="binding site" evidence="13">
    <location>
        <position position="190"/>
    </location>
    <ligand>
        <name>L-homoserine</name>
        <dbReference type="ChEBI" id="CHEBI:57476"/>
    </ligand>
</feature>
<dbReference type="Proteomes" id="UP000824090">
    <property type="component" value="Unassembled WGS sequence"/>
</dbReference>
<dbReference type="Gene3D" id="3.40.50.720">
    <property type="entry name" value="NAD(P)-binding Rossmann-like Domain"/>
    <property type="match status" value="1"/>
</dbReference>
<dbReference type="FunFam" id="3.30.360.10:FF:000005">
    <property type="entry name" value="Homoserine dehydrogenase"/>
    <property type="match status" value="1"/>
</dbReference>
<feature type="domain" description="Homoserine dehydrogenase catalytic" evidence="16">
    <location>
        <begin position="137"/>
        <end position="316"/>
    </location>
</feature>
<dbReference type="PIRSF" id="PIRSF036497">
    <property type="entry name" value="HDH_short"/>
    <property type="match status" value="1"/>
</dbReference>